<gene>
    <name evidence="1" type="ORF">KIN20_000486</name>
</gene>
<evidence type="ECO:0000313" key="2">
    <source>
        <dbReference type="Proteomes" id="UP001196413"/>
    </source>
</evidence>
<organism evidence="1 2">
    <name type="scientific">Parelaphostrongylus tenuis</name>
    <name type="common">Meningeal worm</name>
    <dbReference type="NCBI Taxonomy" id="148309"/>
    <lineage>
        <taxon>Eukaryota</taxon>
        <taxon>Metazoa</taxon>
        <taxon>Ecdysozoa</taxon>
        <taxon>Nematoda</taxon>
        <taxon>Chromadorea</taxon>
        <taxon>Rhabditida</taxon>
        <taxon>Rhabditina</taxon>
        <taxon>Rhabditomorpha</taxon>
        <taxon>Strongyloidea</taxon>
        <taxon>Metastrongylidae</taxon>
        <taxon>Parelaphostrongylus</taxon>
    </lineage>
</organism>
<accession>A0AAD5LUT4</accession>
<dbReference type="EMBL" id="JAHQIW010000077">
    <property type="protein sequence ID" value="KAJ1345860.1"/>
    <property type="molecule type" value="Genomic_DNA"/>
</dbReference>
<dbReference type="AlphaFoldDB" id="A0AAD5LUT4"/>
<protein>
    <submittedName>
        <fullName evidence="1">Uncharacterized protein</fullName>
    </submittedName>
</protein>
<comment type="caution">
    <text evidence="1">The sequence shown here is derived from an EMBL/GenBank/DDBJ whole genome shotgun (WGS) entry which is preliminary data.</text>
</comment>
<reference evidence="1" key="1">
    <citation type="submission" date="2021-06" db="EMBL/GenBank/DDBJ databases">
        <title>Parelaphostrongylus tenuis whole genome reference sequence.</title>
        <authorList>
            <person name="Garwood T.J."/>
            <person name="Larsen P.A."/>
            <person name="Fountain-Jones N.M."/>
            <person name="Garbe J.R."/>
            <person name="Macchietto M.G."/>
            <person name="Kania S.A."/>
            <person name="Gerhold R.W."/>
            <person name="Richards J.E."/>
            <person name="Wolf T.M."/>
        </authorList>
    </citation>
    <scope>NUCLEOTIDE SEQUENCE</scope>
    <source>
        <strain evidence="1">MNPRO001-30</strain>
        <tissue evidence="1">Meninges</tissue>
    </source>
</reference>
<sequence length="63" mass="7480">MPQMIYSVNEQSYLEDSVEFAGHEYEQQTAMTSETRWAHTIMTQRKTYVRHCHPNSLPHRLAI</sequence>
<keyword evidence="2" id="KW-1185">Reference proteome</keyword>
<proteinExistence type="predicted"/>
<name>A0AAD5LUT4_PARTN</name>
<evidence type="ECO:0000313" key="1">
    <source>
        <dbReference type="EMBL" id="KAJ1345860.1"/>
    </source>
</evidence>
<dbReference type="Proteomes" id="UP001196413">
    <property type="component" value="Unassembled WGS sequence"/>
</dbReference>